<protein>
    <recommendedName>
        <fullName evidence="2">histidine kinase</fullName>
        <ecNumber evidence="2">2.7.13.3</ecNumber>
    </recommendedName>
</protein>
<dbReference type="PRINTS" id="PR00344">
    <property type="entry name" value="BCTRLSENSOR"/>
</dbReference>
<dbReference type="Pfam" id="PF02518">
    <property type="entry name" value="HATPase_c"/>
    <property type="match status" value="1"/>
</dbReference>
<comment type="catalytic activity">
    <reaction evidence="1">
        <text>ATP + protein L-histidine = ADP + protein N-phospho-L-histidine.</text>
        <dbReference type="EC" id="2.7.13.3"/>
    </reaction>
</comment>
<feature type="signal peptide" evidence="5">
    <location>
        <begin position="1"/>
        <end position="25"/>
    </location>
</feature>
<gene>
    <name evidence="7" type="ORF">FLL46_17790</name>
</gene>
<dbReference type="SMART" id="SM00387">
    <property type="entry name" value="HATPase_c"/>
    <property type="match status" value="1"/>
</dbReference>
<evidence type="ECO:0000313" key="8">
    <source>
        <dbReference type="Proteomes" id="UP000315439"/>
    </source>
</evidence>
<evidence type="ECO:0000256" key="5">
    <source>
        <dbReference type="SAM" id="SignalP"/>
    </source>
</evidence>
<organism evidence="7 8">
    <name type="scientific">Aliikangiella coralliicola</name>
    <dbReference type="NCBI Taxonomy" id="2592383"/>
    <lineage>
        <taxon>Bacteria</taxon>
        <taxon>Pseudomonadati</taxon>
        <taxon>Pseudomonadota</taxon>
        <taxon>Gammaproteobacteria</taxon>
        <taxon>Oceanospirillales</taxon>
        <taxon>Pleioneaceae</taxon>
        <taxon>Aliikangiella</taxon>
    </lineage>
</organism>
<accession>A0A545U8I1</accession>
<reference evidence="7 8" key="1">
    <citation type="submission" date="2019-07" db="EMBL/GenBank/DDBJ databases">
        <title>Draft genome for Aliikangiella sp. M105.</title>
        <authorList>
            <person name="Wang G."/>
        </authorList>
    </citation>
    <scope>NUCLEOTIDE SEQUENCE [LARGE SCALE GENOMIC DNA]</scope>
    <source>
        <strain evidence="7 8">M105</strain>
    </source>
</reference>
<keyword evidence="3" id="KW-0175">Coiled coil</keyword>
<keyword evidence="4" id="KW-0472">Membrane</keyword>
<dbReference type="Pfam" id="PF13689">
    <property type="entry name" value="DUF4154"/>
    <property type="match status" value="1"/>
</dbReference>
<evidence type="ECO:0000256" key="3">
    <source>
        <dbReference type="SAM" id="Coils"/>
    </source>
</evidence>
<keyword evidence="4" id="KW-1133">Transmembrane helix</keyword>
<dbReference type="OrthoDB" id="1931120at2"/>
<dbReference type="RefSeq" id="WP_142932696.1">
    <property type="nucleotide sequence ID" value="NZ_ML660167.1"/>
</dbReference>
<dbReference type="InterPro" id="IPR005467">
    <property type="entry name" value="His_kinase_dom"/>
</dbReference>
<keyword evidence="8" id="KW-1185">Reference proteome</keyword>
<dbReference type="InterPro" id="IPR036890">
    <property type="entry name" value="HATPase_C_sf"/>
</dbReference>
<evidence type="ECO:0000259" key="6">
    <source>
        <dbReference type="PROSITE" id="PS50109"/>
    </source>
</evidence>
<dbReference type="InterPro" id="IPR025293">
    <property type="entry name" value="YfiR/HmsC-like"/>
</dbReference>
<keyword evidence="4" id="KW-0812">Transmembrane</keyword>
<dbReference type="EMBL" id="VIKS01000011">
    <property type="protein sequence ID" value="TQV85777.1"/>
    <property type="molecule type" value="Genomic_DNA"/>
</dbReference>
<dbReference type="SUPFAM" id="SSF55874">
    <property type="entry name" value="ATPase domain of HSP90 chaperone/DNA topoisomerase II/histidine kinase"/>
    <property type="match status" value="1"/>
</dbReference>
<dbReference type="PROSITE" id="PS51257">
    <property type="entry name" value="PROKAR_LIPOPROTEIN"/>
    <property type="match status" value="1"/>
</dbReference>
<dbReference type="PANTHER" id="PTHR43065:SF47">
    <property type="match status" value="1"/>
</dbReference>
<name>A0A545U8I1_9GAMM</name>
<feature type="chain" id="PRO_5022055405" description="histidine kinase" evidence="5">
    <location>
        <begin position="26"/>
        <end position="641"/>
    </location>
</feature>
<comment type="caution">
    <text evidence="7">The sequence shown here is derived from an EMBL/GenBank/DDBJ whole genome shotgun (WGS) entry which is preliminary data.</text>
</comment>
<dbReference type="InterPro" id="IPR004358">
    <property type="entry name" value="Sig_transdc_His_kin-like_C"/>
</dbReference>
<dbReference type="Gene3D" id="3.30.565.10">
    <property type="entry name" value="Histidine kinase-like ATPase, C-terminal domain"/>
    <property type="match status" value="1"/>
</dbReference>
<sequence length="641" mass="72476">MGKSGKTLNLIAYLFLVIFSCLGSAAESPQEAIKSAYIYKFLSYVEWPDDSNKNTLVLTYFGKNKQFFELLSAVEKRKVRGHSMKTRWVRNIAELLPTDVIIVDQKFNRHLSKINSLIKDEPVLVISDHAKEKQLFGINFTSLESNRIGFEINRYNLVYQKLKVSTDIVILGGTEIEIASLVKEMESDIEDSRDKLSQMENEVIQKQKLLDEQSLALKQQERQLADLDQTIRGQRKSYDKLKKEYTELNASLVVSRTELNQNNQLLQTKQEELQQKSVAIDDLAELINRNKQLLIEQSNALKSQKAELTQSQRQLENQMQTLSQQELTLKEQSSTIKTQSTALYGSIILLLSITVSVVMVYRGFRIKQKANLDLESKNNELKEINFKLTHTQDQLVESEKMAALGGLVAGVAHEINTPIGVGVTSSSHLLDLLKNFSRMYEKGQIKRSDLESLLADLTESGDILHRNLLRASGLIRSFKQVSADQTNEEIRTFNLNEYLGEICQNLRHKLKQKKHEVIIDCPKHLSITSYPGALSQVITNLIVNSVIHGFGDKTNGQIDIQATLVEDQLIVNYRDNGKGIPEGTREKVFDPFFTTNRSEGGTGLGLHISFNLTQKLGGRIKCLPASEGAYFQITLPVVKEK</sequence>
<feature type="transmembrane region" description="Helical" evidence="4">
    <location>
        <begin position="342"/>
        <end position="361"/>
    </location>
</feature>
<dbReference type="PROSITE" id="PS50109">
    <property type="entry name" value="HIS_KIN"/>
    <property type="match status" value="1"/>
</dbReference>
<keyword evidence="5" id="KW-0732">Signal</keyword>
<dbReference type="Gene3D" id="1.10.287.130">
    <property type="match status" value="1"/>
</dbReference>
<dbReference type="GO" id="GO:0004673">
    <property type="term" value="F:protein histidine kinase activity"/>
    <property type="evidence" value="ECO:0007669"/>
    <property type="project" value="UniProtKB-EC"/>
</dbReference>
<feature type="domain" description="Histidine kinase" evidence="6">
    <location>
        <begin position="410"/>
        <end position="639"/>
    </location>
</feature>
<evidence type="ECO:0000256" key="4">
    <source>
        <dbReference type="SAM" id="Phobius"/>
    </source>
</evidence>
<proteinExistence type="predicted"/>
<dbReference type="EC" id="2.7.13.3" evidence="2"/>
<evidence type="ECO:0000256" key="2">
    <source>
        <dbReference type="ARBA" id="ARBA00012438"/>
    </source>
</evidence>
<dbReference type="AlphaFoldDB" id="A0A545U8I1"/>
<dbReference type="Proteomes" id="UP000315439">
    <property type="component" value="Unassembled WGS sequence"/>
</dbReference>
<feature type="coiled-coil region" evidence="3">
    <location>
        <begin position="367"/>
        <end position="394"/>
    </location>
</feature>
<evidence type="ECO:0000256" key="1">
    <source>
        <dbReference type="ARBA" id="ARBA00000085"/>
    </source>
</evidence>
<evidence type="ECO:0000313" key="7">
    <source>
        <dbReference type="EMBL" id="TQV85777.1"/>
    </source>
</evidence>
<dbReference type="InterPro" id="IPR003594">
    <property type="entry name" value="HATPase_dom"/>
</dbReference>
<dbReference type="PANTHER" id="PTHR43065">
    <property type="entry name" value="SENSOR HISTIDINE KINASE"/>
    <property type="match status" value="1"/>
</dbReference>
<feature type="coiled-coil region" evidence="3">
    <location>
        <begin position="182"/>
        <end position="332"/>
    </location>
</feature>